<keyword evidence="7" id="KW-0175">Coiled coil</keyword>
<dbReference type="GO" id="GO:0005737">
    <property type="term" value="C:cytoplasm"/>
    <property type="evidence" value="ECO:0007669"/>
    <property type="project" value="TreeGrafter"/>
</dbReference>
<dbReference type="CDD" id="cd19499">
    <property type="entry name" value="RecA-like_ClpB_Hsp104-like"/>
    <property type="match status" value="1"/>
</dbReference>
<organism evidence="10 11">
    <name type="scientific">Auxenochlorella protothecoides</name>
    <name type="common">Green microalga</name>
    <name type="synonym">Chlorella protothecoides</name>
    <dbReference type="NCBI Taxonomy" id="3075"/>
    <lineage>
        <taxon>Eukaryota</taxon>
        <taxon>Viridiplantae</taxon>
        <taxon>Chlorophyta</taxon>
        <taxon>core chlorophytes</taxon>
        <taxon>Trebouxiophyceae</taxon>
        <taxon>Chlorellales</taxon>
        <taxon>Chlorellaceae</taxon>
        <taxon>Auxenochlorella</taxon>
    </lineage>
</organism>
<evidence type="ECO:0000256" key="7">
    <source>
        <dbReference type="SAM" id="Coils"/>
    </source>
</evidence>
<dbReference type="SMART" id="SM00382">
    <property type="entry name" value="AAA"/>
    <property type="match status" value="1"/>
</dbReference>
<accession>A0A3M7KR10</accession>
<dbReference type="Pfam" id="PF10431">
    <property type="entry name" value="ClpB_D2-small"/>
    <property type="match status" value="1"/>
</dbReference>
<dbReference type="InterPro" id="IPR027417">
    <property type="entry name" value="P-loop_NTPase"/>
</dbReference>
<evidence type="ECO:0000313" key="10">
    <source>
        <dbReference type="EMBL" id="RMZ52175.1"/>
    </source>
</evidence>
<keyword evidence="5 6" id="KW-0143">Chaperone</keyword>
<keyword evidence="4 6" id="KW-0067">ATP-binding</keyword>
<proteinExistence type="inferred from homology"/>
<evidence type="ECO:0000256" key="8">
    <source>
        <dbReference type="SAM" id="MobiDB-lite"/>
    </source>
</evidence>
<dbReference type="Gene3D" id="1.10.8.60">
    <property type="match status" value="1"/>
</dbReference>
<comment type="similarity">
    <text evidence="1 6">Belongs to the ClpA/ClpB family.</text>
</comment>
<dbReference type="FunFam" id="3.40.50.300:FF:000025">
    <property type="entry name" value="ATP-dependent Clp protease subunit"/>
    <property type="match status" value="1"/>
</dbReference>
<feature type="domain" description="Sigma-54 factor interaction" evidence="9">
    <location>
        <begin position="339"/>
        <end position="591"/>
    </location>
</feature>
<dbReference type="AlphaFoldDB" id="A0A3M7KR10"/>
<evidence type="ECO:0000256" key="4">
    <source>
        <dbReference type="ARBA" id="ARBA00022840"/>
    </source>
</evidence>
<dbReference type="Gene3D" id="3.40.50.300">
    <property type="entry name" value="P-loop containing nucleotide triphosphate hydrolases"/>
    <property type="match status" value="3"/>
</dbReference>
<evidence type="ECO:0000256" key="6">
    <source>
        <dbReference type="RuleBase" id="RU004432"/>
    </source>
</evidence>
<evidence type="ECO:0000256" key="1">
    <source>
        <dbReference type="ARBA" id="ARBA00008675"/>
    </source>
</evidence>
<protein>
    <recommendedName>
        <fullName evidence="9">Sigma-54 factor interaction domain-containing protein</fullName>
    </recommendedName>
</protein>
<keyword evidence="2" id="KW-0677">Repeat</keyword>
<dbReference type="EMBL" id="QOKY01000213">
    <property type="protein sequence ID" value="RMZ52175.1"/>
    <property type="molecule type" value="Genomic_DNA"/>
</dbReference>
<dbReference type="SUPFAM" id="SSF52540">
    <property type="entry name" value="P-loop containing nucleoside triphosphate hydrolases"/>
    <property type="match status" value="2"/>
</dbReference>
<reference evidence="11" key="1">
    <citation type="journal article" date="2018" name="Algal Res.">
        <title>Characterization of plant carbon substrate utilization by Auxenochlorella protothecoides.</title>
        <authorList>
            <person name="Vogler B.W."/>
            <person name="Starkenburg S.R."/>
            <person name="Sudasinghe N."/>
            <person name="Schambach J.Y."/>
            <person name="Rollin J.A."/>
            <person name="Pattathil S."/>
            <person name="Barry A.N."/>
        </authorList>
    </citation>
    <scope>NUCLEOTIDE SEQUENCE [LARGE SCALE GENOMIC DNA]</scope>
    <source>
        <strain evidence="11">UTEX 25</strain>
    </source>
</reference>
<name>A0A3M7KR10_AUXPR</name>
<feature type="coiled-coil region" evidence="7">
    <location>
        <begin position="181"/>
        <end position="268"/>
    </location>
</feature>
<dbReference type="InterPro" id="IPR018368">
    <property type="entry name" value="ClpA/B_CS1"/>
</dbReference>
<keyword evidence="3 6" id="KW-0547">Nucleotide-binding</keyword>
<dbReference type="Proteomes" id="UP000279271">
    <property type="component" value="Unassembled WGS sequence"/>
</dbReference>
<dbReference type="Pfam" id="PF17871">
    <property type="entry name" value="AAA_lid_9"/>
    <property type="match status" value="1"/>
</dbReference>
<evidence type="ECO:0000259" key="9">
    <source>
        <dbReference type="PROSITE" id="PS50045"/>
    </source>
</evidence>
<dbReference type="GO" id="GO:0034605">
    <property type="term" value="P:cellular response to heat"/>
    <property type="evidence" value="ECO:0007669"/>
    <property type="project" value="TreeGrafter"/>
</dbReference>
<dbReference type="GO" id="GO:0005524">
    <property type="term" value="F:ATP binding"/>
    <property type="evidence" value="ECO:0007669"/>
    <property type="project" value="UniProtKB-KW"/>
</dbReference>
<feature type="compositionally biased region" description="Acidic residues" evidence="8">
    <location>
        <begin position="660"/>
        <end position="669"/>
    </location>
</feature>
<dbReference type="InterPro" id="IPR019489">
    <property type="entry name" value="Clp_ATPase_C"/>
</dbReference>
<dbReference type="InterPro" id="IPR028299">
    <property type="entry name" value="ClpA/B_CS2"/>
</dbReference>
<evidence type="ECO:0000313" key="11">
    <source>
        <dbReference type="Proteomes" id="UP000279271"/>
    </source>
</evidence>
<dbReference type="CDD" id="cd00009">
    <property type="entry name" value="AAA"/>
    <property type="match status" value="1"/>
</dbReference>
<dbReference type="PRINTS" id="PR00300">
    <property type="entry name" value="CLPPROTEASEA"/>
</dbReference>
<dbReference type="Pfam" id="PF07724">
    <property type="entry name" value="AAA_2"/>
    <property type="match status" value="1"/>
</dbReference>
<dbReference type="PROSITE" id="PS50045">
    <property type="entry name" value="SIGMA54_INTERACT_4"/>
    <property type="match status" value="1"/>
</dbReference>
<comment type="caution">
    <text evidence="10">The sequence shown here is derived from an EMBL/GenBank/DDBJ whole genome shotgun (WGS) entry which is preliminary data.</text>
</comment>
<evidence type="ECO:0000256" key="2">
    <source>
        <dbReference type="ARBA" id="ARBA00022737"/>
    </source>
</evidence>
<evidence type="ECO:0000256" key="5">
    <source>
        <dbReference type="ARBA" id="ARBA00023186"/>
    </source>
</evidence>
<dbReference type="Pfam" id="PF00004">
    <property type="entry name" value="AAA"/>
    <property type="match status" value="1"/>
</dbReference>
<dbReference type="InterPro" id="IPR001270">
    <property type="entry name" value="ClpA/B"/>
</dbReference>
<sequence length="669" mass="72190">MQGVRLISLDMGSLVAGAKYRGEFEERLKAVLKEVQDAAGRVILFVDELHTVLGAGKTEGAMDAANLMKPLLARGELRMIGATTLAEYREGVEKDAAFERRFQQVMVGEPSVADTVQMLRGLKERYASHHGVQIADRALVAAATLADRYITNRFLPDKAIDLVDEACSDLQVQLESKPEALDRMERALIGLQVEAKALEKEKDKQSVARSAEVAAEIAALRDELQPLQMRYQKEKARLEEIKALQKKKEELSIRLEQAEARMDLAMVADIRYGALQEVGEALRAKLEAAASGDSMLSDVVGPEQVAAVVSKWTGIPVTKLQSTDRERLLNLEAELHGRVVGQDEAVKAVAAAVLRSRAGLGARGRGSSFLFLGPTGVGKTELAKALAAALFDSEREMVRLDMSEYGERHSVSRLVGAPPGYVGHDAGGQLTEAVRRRPYCVVLLDEVEKAHPDVMNLLLQVLDDGRLTDSKGRTVSFANTLLVMTSNLGAAALLAGGGGPAARAAVAAAVQAHFRPEFVNRIDEQVVFEPLTRDQLRQVAALQVAELGGRLADRGVTLTATPAALDYAVTQSHDPAYGARPLRRWLEHAVVTPLSRMIVGGELPDDSRVTLDCPDPATGLTFDVRPDAEAAAARAAAAGSRPGSSAKKLRLTDRALENGMDLDSEDEEE</sequence>
<dbReference type="InterPro" id="IPR003959">
    <property type="entry name" value="ATPase_AAA_core"/>
</dbReference>
<dbReference type="InterPro" id="IPR041546">
    <property type="entry name" value="ClpA/ClpB_AAA_lid"/>
</dbReference>
<dbReference type="SMART" id="SM01086">
    <property type="entry name" value="ClpB_D2-small"/>
    <property type="match status" value="1"/>
</dbReference>
<evidence type="ECO:0000256" key="3">
    <source>
        <dbReference type="ARBA" id="ARBA00022741"/>
    </source>
</evidence>
<feature type="region of interest" description="Disordered" evidence="8">
    <location>
        <begin position="633"/>
        <end position="669"/>
    </location>
</feature>
<dbReference type="PANTHER" id="PTHR11638">
    <property type="entry name" value="ATP-DEPENDENT CLP PROTEASE"/>
    <property type="match status" value="1"/>
</dbReference>
<dbReference type="PROSITE" id="PS00871">
    <property type="entry name" value="CLPAB_2"/>
    <property type="match status" value="1"/>
</dbReference>
<dbReference type="GO" id="GO:0016887">
    <property type="term" value="F:ATP hydrolysis activity"/>
    <property type="evidence" value="ECO:0007669"/>
    <property type="project" value="InterPro"/>
</dbReference>
<dbReference type="PANTHER" id="PTHR11638:SF18">
    <property type="entry name" value="HEAT SHOCK PROTEIN 104"/>
    <property type="match status" value="1"/>
</dbReference>
<dbReference type="FunFam" id="3.40.50.300:FF:000120">
    <property type="entry name" value="ATP-dependent chaperone ClpB"/>
    <property type="match status" value="1"/>
</dbReference>
<dbReference type="InterPro" id="IPR003593">
    <property type="entry name" value="AAA+_ATPase"/>
</dbReference>
<dbReference type="GO" id="GO:0006355">
    <property type="term" value="P:regulation of DNA-templated transcription"/>
    <property type="evidence" value="ECO:0007669"/>
    <property type="project" value="InterPro"/>
</dbReference>
<dbReference type="PROSITE" id="PS00870">
    <property type="entry name" value="CLPAB_1"/>
    <property type="match status" value="1"/>
</dbReference>
<gene>
    <name evidence="10" type="ORF">APUTEX25_001565</name>
</gene>
<dbReference type="InterPro" id="IPR002078">
    <property type="entry name" value="Sigma_54_int"/>
</dbReference>
<dbReference type="InterPro" id="IPR050130">
    <property type="entry name" value="ClpA_ClpB"/>
</dbReference>